<dbReference type="Proteomes" id="UP000694843">
    <property type="component" value="Unplaced"/>
</dbReference>
<dbReference type="GO" id="GO:0098609">
    <property type="term" value="P:cell-cell adhesion"/>
    <property type="evidence" value="ECO:0007669"/>
    <property type="project" value="TreeGrafter"/>
</dbReference>
<reference evidence="10" key="1">
    <citation type="submission" date="2025-08" db="UniProtKB">
        <authorList>
            <consortium name="RefSeq"/>
        </authorList>
    </citation>
    <scope>IDENTIFICATION</scope>
    <source>
        <tissue evidence="10">Whole organism</tissue>
    </source>
</reference>
<keyword evidence="5" id="KW-0393">Immunoglobulin domain</keyword>
<dbReference type="GO" id="GO:0005911">
    <property type="term" value="C:cell-cell junction"/>
    <property type="evidence" value="ECO:0007669"/>
    <property type="project" value="TreeGrafter"/>
</dbReference>
<dbReference type="Pfam" id="PF13927">
    <property type="entry name" value="Ig_3"/>
    <property type="match status" value="1"/>
</dbReference>
<dbReference type="InterPro" id="IPR003599">
    <property type="entry name" value="Ig_sub"/>
</dbReference>
<dbReference type="PANTHER" id="PTHR11640:SF31">
    <property type="entry name" value="IRREGULAR CHIASM C-ROUGHEST PROTEIN-RELATED"/>
    <property type="match status" value="1"/>
</dbReference>
<evidence type="ECO:0000313" key="10">
    <source>
        <dbReference type="RefSeq" id="XP_018011167.1"/>
    </source>
</evidence>
<dbReference type="Gene3D" id="3.40.50.410">
    <property type="entry name" value="von Willebrand factor, type A domain"/>
    <property type="match status" value="1"/>
</dbReference>
<evidence type="ECO:0000256" key="2">
    <source>
        <dbReference type="ARBA" id="ARBA00023136"/>
    </source>
</evidence>
<keyword evidence="6" id="KW-0732">Signal</keyword>
<protein>
    <submittedName>
        <fullName evidence="10">Uncharacterized protein LOC108668452</fullName>
    </submittedName>
</protein>
<feature type="chain" id="PRO_5034340372" evidence="6">
    <location>
        <begin position="25"/>
        <end position="374"/>
    </location>
</feature>
<dbReference type="PANTHER" id="PTHR11640">
    <property type="entry name" value="NEPHRIN"/>
    <property type="match status" value="1"/>
</dbReference>
<dbReference type="SMART" id="SM00408">
    <property type="entry name" value="IGc2"/>
    <property type="match status" value="1"/>
</dbReference>
<dbReference type="OrthoDB" id="9990982at2759"/>
<gene>
    <name evidence="10" type="primary">LOC108668452</name>
</gene>
<dbReference type="InterPro" id="IPR007110">
    <property type="entry name" value="Ig-like_dom"/>
</dbReference>
<dbReference type="InterPro" id="IPR036465">
    <property type="entry name" value="vWFA_dom_sf"/>
</dbReference>
<dbReference type="InterPro" id="IPR003598">
    <property type="entry name" value="Ig_sub2"/>
</dbReference>
<feature type="domain" description="Ig-like" evidence="8">
    <location>
        <begin position="337"/>
        <end position="374"/>
    </location>
</feature>
<dbReference type="SMART" id="SM00409">
    <property type="entry name" value="IG"/>
    <property type="match status" value="1"/>
</dbReference>
<dbReference type="GO" id="GO:0005886">
    <property type="term" value="C:plasma membrane"/>
    <property type="evidence" value="ECO:0007669"/>
    <property type="project" value="TreeGrafter"/>
</dbReference>
<dbReference type="GeneID" id="108668452"/>
<dbReference type="RefSeq" id="XP_018011167.1">
    <property type="nucleotide sequence ID" value="XM_018155678.1"/>
</dbReference>
<evidence type="ECO:0000313" key="9">
    <source>
        <dbReference type="Proteomes" id="UP000694843"/>
    </source>
</evidence>
<dbReference type="InterPro" id="IPR013783">
    <property type="entry name" value="Ig-like_fold"/>
</dbReference>
<sequence length="374" mass="40898">MAVRWYSAVLQVALLYQLCVSSTGAVNTQLPPRLSASTSEVRVREGETGVVLECILDVGDDPIKYRWLKKHLWVTGTLGYSYRGYKRLLLALQTIRPDHAGKYVCEASNAAGTHTAEINVVVDAVEATPPPNDVPMPKTNEVLSEVAASLSDALAEGDCACDVMFLIHASPDAPADLVSVQANLVSTIASSIVSEEVRVAVMTYSDYLETKLPLSDGTNSCALRKAFEDLDHKMWSTKLQPVLREVFKKFKKSTRTCKLLFLPVMGSAGQEGPDVLGAGHLKKGGVKVFLLEVTRSPIAGLRDMASTRGDGKPLHWRVPLPVWPSIVTYMQYMALPPRLSASTSEVRVREGETGVVLECILDVGDDPIKYRWLK</sequence>
<organism evidence="9 10">
    <name type="scientific">Hyalella azteca</name>
    <name type="common">Amphipod</name>
    <dbReference type="NCBI Taxonomy" id="294128"/>
    <lineage>
        <taxon>Eukaryota</taxon>
        <taxon>Metazoa</taxon>
        <taxon>Ecdysozoa</taxon>
        <taxon>Arthropoda</taxon>
        <taxon>Crustacea</taxon>
        <taxon>Multicrustacea</taxon>
        <taxon>Malacostraca</taxon>
        <taxon>Eumalacostraca</taxon>
        <taxon>Peracarida</taxon>
        <taxon>Amphipoda</taxon>
        <taxon>Senticaudata</taxon>
        <taxon>Talitrida</taxon>
        <taxon>Talitroidea</taxon>
        <taxon>Hyalellidae</taxon>
        <taxon>Hyalella</taxon>
    </lineage>
</organism>
<dbReference type="AlphaFoldDB" id="A0A8B7NC38"/>
<evidence type="ECO:0000256" key="1">
    <source>
        <dbReference type="ARBA" id="ARBA00004479"/>
    </source>
</evidence>
<dbReference type="Gene3D" id="2.60.40.10">
    <property type="entry name" value="Immunoglobulins"/>
    <property type="match status" value="1"/>
</dbReference>
<dbReference type="InterPro" id="IPR002035">
    <property type="entry name" value="VWF_A"/>
</dbReference>
<keyword evidence="3" id="KW-1015">Disulfide bond</keyword>
<comment type="subcellular location">
    <subcellularLocation>
        <location evidence="1">Membrane</location>
        <topology evidence="1">Single-pass type I membrane protein</topology>
    </subcellularLocation>
</comment>
<evidence type="ECO:0000256" key="5">
    <source>
        <dbReference type="ARBA" id="ARBA00023319"/>
    </source>
</evidence>
<evidence type="ECO:0000256" key="3">
    <source>
        <dbReference type="ARBA" id="ARBA00023157"/>
    </source>
</evidence>
<dbReference type="GO" id="GO:0032991">
    <property type="term" value="C:protein-containing complex"/>
    <property type="evidence" value="ECO:0007669"/>
    <property type="project" value="UniProtKB-ARBA"/>
</dbReference>
<feature type="signal peptide" evidence="6">
    <location>
        <begin position="1"/>
        <end position="24"/>
    </location>
</feature>
<keyword evidence="4" id="KW-0325">Glycoprotein</keyword>
<dbReference type="KEGG" id="hazt:108668452"/>
<feature type="non-terminal residue" evidence="10">
    <location>
        <position position="374"/>
    </location>
</feature>
<feature type="domain" description="VWFA" evidence="7">
    <location>
        <begin position="162"/>
        <end position="346"/>
    </location>
</feature>
<name>A0A8B7NC38_HYAAZ</name>
<evidence type="ECO:0000256" key="6">
    <source>
        <dbReference type="SAM" id="SignalP"/>
    </source>
</evidence>
<dbReference type="InterPro" id="IPR051275">
    <property type="entry name" value="Cell_adhesion_signaling"/>
</dbReference>
<accession>A0A8B7NC38</accession>
<dbReference type="GO" id="GO:0050839">
    <property type="term" value="F:cell adhesion molecule binding"/>
    <property type="evidence" value="ECO:0007669"/>
    <property type="project" value="TreeGrafter"/>
</dbReference>
<dbReference type="InterPro" id="IPR036179">
    <property type="entry name" value="Ig-like_dom_sf"/>
</dbReference>
<dbReference type="SUPFAM" id="SSF53300">
    <property type="entry name" value="vWA-like"/>
    <property type="match status" value="1"/>
</dbReference>
<evidence type="ECO:0000259" key="8">
    <source>
        <dbReference type="PROSITE" id="PS50835"/>
    </source>
</evidence>
<dbReference type="Pfam" id="PF00092">
    <property type="entry name" value="VWA"/>
    <property type="match status" value="1"/>
</dbReference>
<keyword evidence="2" id="KW-0472">Membrane</keyword>
<dbReference type="SUPFAM" id="SSF48726">
    <property type="entry name" value="Immunoglobulin"/>
    <property type="match status" value="1"/>
</dbReference>
<proteinExistence type="predicted"/>
<dbReference type="PROSITE" id="PS50234">
    <property type="entry name" value="VWFA"/>
    <property type="match status" value="1"/>
</dbReference>
<evidence type="ECO:0000259" key="7">
    <source>
        <dbReference type="PROSITE" id="PS50234"/>
    </source>
</evidence>
<evidence type="ECO:0000256" key="4">
    <source>
        <dbReference type="ARBA" id="ARBA00023180"/>
    </source>
</evidence>
<feature type="domain" description="Ig-like" evidence="8">
    <location>
        <begin position="32"/>
        <end position="121"/>
    </location>
</feature>
<dbReference type="PROSITE" id="PS50835">
    <property type="entry name" value="IG_LIKE"/>
    <property type="match status" value="2"/>
</dbReference>
<keyword evidence="9" id="KW-1185">Reference proteome</keyword>